<feature type="domain" description="OmpR/PhoB-type" evidence="5">
    <location>
        <begin position="124"/>
        <end position="218"/>
    </location>
</feature>
<dbReference type="EMBL" id="JAFMNX010000001">
    <property type="protein sequence ID" value="MBS9719571.1"/>
    <property type="molecule type" value="Genomic_DNA"/>
</dbReference>
<comment type="caution">
    <text evidence="6">The sequence shown here is derived from an EMBL/GenBank/DDBJ whole genome shotgun (WGS) entry which is preliminary data.</text>
</comment>
<dbReference type="Gene3D" id="3.40.50.2300">
    <property type="match status" value="1"/>
</dbReference>
<reference evidence="6 7" key="1">
    <citation type="submission" date="2021-03" db="EMBL/GenBank/DDBJ databases">
        <title>Tianweitania aestuarii sp. nov., isolated from a tidal flat.</title>
        <authorList>
            <person name="Park S."/>
            <person name="Yoon J.-H."/>
        </authorList>
    </citation>
    <scope>NUCLEOTIDE SEQUENCE [LARGE SCALE GENOMIC DNA]</scope>
    <source>
        <strain evidence="6 7">BSSL-BM11</strain>
    </source>
</reference>
<keyword evidence="7" id="KW-1185">Reference proteome</keyword>
<evidence type="ECO:0000313" key="7">
    <source>
        <dbReference type="Proteomes" id="UP001297272"/>
    </source>
</evidence>
<dbReference type="PROSITE" id="PS50110">
    <property type="entry name" value="RESPONSE_REGULATORY"/>
    <property type="match status" value="1"/>
</dbReference>
<evidence type="ECO:0000256" key="1">
    <source>
        <dbReference type="ARBA" id="ARBA00023125"/>
    </source>
</evidence>
<protein>
    <submittedName>
        <fullName evidence="6">Response regulator transcription factor</fullName>
    </submittedName>
</protein>
<accession>A0ABS5RR90</accession>
<dbReference type="Proteomes" id="UP001297272">
    <property type="component" value="Unassembled WGS sequence"/>
</dbReference>
<evidence type="ECO:0000256" key="2">
    <source>
        <dbReference type="PROSITE-ProRule" id="PRU00169"/>
    </source>
</evidence>
<dbReference type="InterPro" id="IPR036388">
    <property type="entry name" value="WH-like_DNA-bd_sf"/>
</dbReference>
<dbReference type="SMART" id="SM00862">
    <property type="entry name" value="Trans_reg_C"/>
    <property type="match status" value="1"/>
</dbReference>
<feature type="domain" description="Response regulatory" evidence="4">
    <location>
        <begin position="2"/>
        <end position="116"/>
    </location>
</feature>
<dbReference type="RefSeq" id="WP_213983196.1">
    <property type="nucleotide sequence ID" value="NZ_JAFMNX010000001.1"/>
</dbReference>
<dbReference type="InterPro" id="IPR001867">
    <property type="entry name" value="OmpR/PhoB-type_DNA-bd"/>
</dbReference>
<dbReference type="InterPro" id="IPR039420">
    <property type="entry name" value="WalR-like"/>
</dbReference>
<proteinExistence type="predicted"/>
<dbReference type="InterPro" id="IPR001789">
    <property type="entry name" value="Sig_transdc_resp-reg_receiver"/>
</dbReference>
<evidence type="ECO:0000259" key="5">
    <source>
        <dbReference type="PROSITE" id="PS51755"/>
    </source>
</evidence>
<dbReference type="SMART" id="SM00448">
    <property type="entry name" value="REC"/>
    <property type="match status" value="1"/>
</dbReference>
<dbReference type="CDD" id="cd00383">
    <property type="entry name" value="trans_reg_C"/>
    <property type="match status" value="1"/>
</dbReference>
<dbReference type="PANTHER" id="PTHR48111:SF36">
    <property type="entry name" value="TRANSCRIPTIONAL REGULATORY PROTEIN CUTR"/>
    <property type="match status" value="1"/>
</dbReference>
<dbReference type="Gene3D" id="6.10.250.690">
    <property type="match status" value="1"/>
</dbReference>
<evidence type="ECO:0000259" key="4">
    <source>
        <dbReference type="PROSITE" id="PS50110"/>
    </source>
</evidence>
<feature type="modified residue" description="4-aspartylphosphate" evidence="2">
    <location>
        <position position="51"/>
    </location>
</feature>
<dbReference type="SUPFAM" id="SSF52172">
    <property type="entry name" value="CheY-like"/>
    <property type="match status" value="1"/>
</dbReference>
<gene>
    <name evidence="6" type="ORF">JYU29_02590</name>
</gene>
<dbReference type="Pfam" id="PF00486">
    <property type="entry name" value="Trans_reg_C"/>
    <property type="match status" value="1"/>
</dbReference>
<evidence type="ECO:0000313" key="6">
    <source>
        <dbReference type="EMBL" id="MBS9719571.1"/>
    </source>
</evidence>
<dbReference type="InterPro" id="IPR011006">
    <property type="entry name" value="CheY-like_superfamily"/>
</dbReference>
<sequence>MRVLLVEDDPTIGNAVRDHAASQGHAVDWATTIAQADAFSDVVDSDLILLDLQLPDGSGVAFLKRLRGRRNMTPVIVLTARDQISDRIEGLNAGADDYLVKPFDLGELAARIHAVARRYGQRTTPIIQLGDVEVEPAERRLTGPHGAIDLSGREWAVLDCLLRHPGTIVPKSRIEDALYALGSEVQSNTVEVYVSRLRKKLGSSHVVTVRGLGYRMDVA</sequence>
<feature type="DNA-binding region" description="OmpR/PhoB-type" evidence="3">
    <location>
        <begin position="124"/>
        <end position="218"/>
    </location>
</feature>
<dbReference type="Pfam" id="PF00072">
    <property type="entry name" value="Response_reg"/>
    <property type="match status" value="1"/>
</dbReference>
<dbReference type="PANTHER" id="PTHR48111">
    <property type="entry name" value="REGULATOR OF RPOS"/>
    <property type="match status" value="1"/>
</dbReference>
<dbReference type="CDD" id="cd17624">
    <property type="entry name" value="REC_OmpR_PmrA-like"/>
    <property type="match status" value="1"/>
</dbReference>
<dbReference type="PROSITE" id="PS51755">
    <property type="entry name" value="OMPR_PHOB"/>
    <property type="match status" value="1"/>
</dbReference>
<name>A0ABS5RR90_9HYPH</name>
<evidence type="ECO:0000256" key="3">
    <source>
        <dbReference type="PROSITE-ProRule" id="PRU01091"/>
    </source>
</evidence>
<keyword evidence="2" id="KW-0597">Phosphoprotein</keyword>
<keyword evidence="1 3" id="KW-0238">DNA-binding</keyword>
<dbReference type="Gene3D" id="1.10.10.10">
    <property type="entry name" value="Winged helix-like DNA-binding domain superfamily/Winged helix DNA-binding domain"/>
    <property type="match status" value="1"/>
</dbReference>
<organism evidence="6 7">
    <name type="scientific">Tianweitania aestuarii</name>
    <dbReference type="NCBI Taxonomy" id="2814886"/>
    <lineage>
        <taxon>Bacteria</taxon>
        <taxon>Pseudomonadati</taxon>
        <taxon>Pseudomonadota</taxon>
        <taxon>Alphaproteobacteria</taxon>
        <taxon>Hyphomicrobiales</taxon>
        <taxon>Phyllobacteriaceae</taxon>
        <taxon>Tianweitania</taxon>
    </lineage>
</organism>